<dbReference type="EC" id="3.5.4.25" evidence="6"/>
<evidence type="ECO:0000256" key="4">
    <source>
        <dbReference type="ARBA" id="ARBA00004853"/>
    </source>
</evidence>
<dbReference type="NCBIfam" id="TIGR00506">
    <property type="entry name" value="ribB"/>
    <property type="match status" value="1"/>
</dbReference>
<evidence type="ECO:0000256" key="9">
    <source>
        <dbReference type="ARBA" id="ARBA00022741"/>
    </source>
</evidence>
<comment type="caution">
    <text evidence="19">The sequence shown here is derived from an EMBL/GenBank/DDBJ whole genome shotgun (WGS) entry which is preliminary data.</text>
</comment>
<organism evidence="19">
    <name type="scientific">bioreactor metagenome</name>
    <dbReference type="NCBI Taxonomy" id="1076179"/>
    <lineage>
        <taxon>unclassified sequences</taxon>
        <taxon>metagenomes</taxon>
        <taxon>ecological metagenomes</taxon>
    </lineage>
</organism>
<dbReference type="InterPro" id="IPR000926">
    <property type="entry name" value="RibA"/>
</dbReference>
<keyword evidence="13" id="KW-0342">GTP-binding</keyword>
<evidence type="ECO:0000256" key="11">
    <source>
        <dbReference type="ARBA" id="ARBA00022833"/>
    </source>
</evidence>
<dbReference type="SUPFAM" id="SSF55821">
    <property type="entry name" value="YrdC/RibB"/>
    <property type="match status" value="1"/>
</dbReference>
<comment type="cofactor">
    <cofactor evidence="1">
        <name>Mn(2+)</name>
        <dbReference type="ChEBI" id="CHEBI:29035"/>
    </cofactor>
</comment>
<gene>
    <name evidence="19" type="primary">ribBA_9</name>
    <name evidence="19" type="ORF">SDC9_32201</name>
</gene>
<feature type="domain" description="GTP cyclohydrolase II" evidence="18">
    <location>
        <begin position="211"/>
        <end position="376"/>
    </location>
</feature>
<comment type="cofactor">
    <cofactor evidence="3">
        <name>Zn(2+)</name>
        <dbReference type="ChEBI" id="CHEBI:29105"/>
    </cofactor>
</comment>
<keyword evidence="10" id="KW-0378">Hydrolase</keyword>
<dbReference type="PIRSF" id="PIRSF001259">
    <property type="entry name" value="RibA"/>
    <property type="match status" value="1"/>
</dbReference>
<dbReference type="GO" id="GO:0005829">
    <property type="term" value="C:cytosol"/>
    <property type="evidence" value="ECO:0007669"/>
    <property type="project" value="TreeGrafter"/>
</dbReference>
<evidence type="ECO:0000256" key="8">
    <source>
        <dbReference type="ARBA" id="ARBA00022723"/>
    </source>
</evidence>
<dbReference type="InterPro" id="IPR017945">
    <property type="entry name" value="DHBP_synth_RibB-like_a/b_dom"/>
</dbReference>
<dbReference type="PANTHER" id="PTHR21327">
    <property type="entry name" value="GTP CYCLOHYDROLASE II-RELATED"/>
    <property type="match status" value="1"/>
</dbReference>
<evidence type="ECO:0000259" key="18">
    <source>
        <dbReference type="Pfam" id="PF00925"/>
    </source>
</evidence>
<dbReference type="PANTHER" id="PTHR21327:SF18">
    <property type="entry name" value="3,4-DIHYDROXY-2-BUTANONE 4-PHOSPHATE SYNTHASE"/>
    <property type="match status" value="1"/>
</dbReference>
<dbReference type="SUPFAM" id="SSF142695">
    <property type="entry name" value="RibA-like"/>
    <property type="match status" value="1"/>
</dbReference>
<dbReference type="NCBIfam" id="NF006803">
    <property type="entry name" value="PRK09311.1"/>
    <property type="match status" value="1"/>
</dbReference>
<dbReference type="GO" id="GO:0003935">
    <property type="term" value="F:GTP cyclohydrolase II activity"/>
    <property type="evidence" value="ECO:0007669"/>
    <property type="project" value="UniProtKB-EC"/>
</dbReference>
<dbReference type="HAMAP" id="MF_00179">
    <property type="entry name" value="RibA"/>
    <property type="match status" value="1"/>
</dbReference>
<evidence type="ECO:0000256" key="15">
    <source>
        <dbReference type="ARBA" id="ARBA00023239"/>
    </source>
</evidence>
<evidence type="ECO:0000313" key="19">
    <source>
        <dbReference type="EMBL" id="MPL86224.1"/>
    </source>
</evidence>
<accession>A0A644V4L2</accession>
<keyword evidence="15" id="KW-0456">Lyase</keyword>
<proteinExistence type="inferred from homology"/>
<keyword evidence="12" id="KW-0460">Magnesium</keyword>
<comment type="pathway">
    <text evidence="4">Cofactor biosynthesis; riboflavin biosynthesis; 5-amino-6-(D-ribitylamino)uracil from GTP: step 1/4.</text>
</comment>
<evidence type="ECO:0000256" key="6">
    <source>
        <dbReference type="ARBA" id="ARBA00012762"/>
    </source>
</evidence>
<comment type="cofactor">
    <cofactor evidence="2">
        <name>Mg(2+)</name>
        <dbReference type="ChEBI" id="CHEBI:18420"/>
    </cofactor>
</comment>
<dbReference type="AlphaFoldDB" id="A0A644V4L2"/>
<evidence type="ECO:0000256" key="7">
    <source>
        <dbReference type="ARBA" id="ARBA00022619"/>
    </source>
</evidence>
<dbReference type="NCBIfam" id="NF001591">
    <property type="entry name" value="PRK00393.1"/>
    <property type="match status" value="1"/>
</dbReference>
<dbReference type="HAMAP" id="MF_00180">
    <property type="entry name" value="RibB"/>
    <property type="match status" value="1"/>
</dbReference>
<protein>
    <recommendedName>
        <fullName evidence="6">GTP cyclohydrolase II</fullName>
        <ecNumber evidence="6">3.5.4.25</ecNumber>
    </recommendedName>
</protein>
<keyword evidence="11" id="KW-0862">Zinc</keyword>
<sequence>MEKEFKFSTVEEAIADMSAGKMVLVTDDEDRENEGDLIMAAEKVTAEAINFMATHARGLICMPCAPEIADRLQFGPMVANNTDNHETAFTVSIDHKETTTGISAFERALTIKKCADDEAVATDFRRPGHVFPLRSRVGGVMRRIGHTETTTDLCTLAGLKPIGICCEIMSEDGTMARTPELKKFAEKFGLTFITVESLVAYRKKNEKMVHRIANAALPSKYGDFRAIGYENSLDNYCHVALVKGDVSGKKNVLVRVHSECLTGDAFGSLRCDCGDQLAAAMRMVEAEGCGVVLYMRQEGRGIGLANKLRAYELQDQGMDTVDANIKLGFAPDLRDYGIGAQILADLGLTSIRLITNNPAKRAGLSGYGITVTESVPIIIKDNPYNHAYLITKEERMGHKLNETKKMEVIR</sequence>
<evidence type="ECO:0000256" key="13">
    <source>
        <dbReference type="ARBA" id="ARBA00023134"/>
    </source>
</evidence>
<dbReference type="FunFam" id="3.40.50.10990:FF:000001">
    <property type="entry name" value="Riboflavin biosynthesis protein RibBA"/>
    <property type="match status" value="1"/>
</dbReference>
<dbReference type="Gene3D" id="3.40.50.10990">
    <property type="entry name" value="GTP cyclohydrolase II"/>
    <property type="match status" value="1"/>
</dbReference>
<dbReference type="GO" id="GO:0008686">
    <property type="term" value="F:3,4-dihydroxy-2-butanone-4-phosphate synthase activity"/>
    <property type="evidence" value="ECO:0007669"/>
    <property type="project" value="InterPro"/>
</dbReference>
<keyword evidence="14" id="KW-0464">Manganese</keyword>
<comment type="catalytic activity">
    <reaction evidence="17">
        <text>GTP + 4 H2O = 2,5-diamino-6-hydroxy-4-(5-phosphoribosylamino)-pyrimidine + formate + 2 phosphate + 3 H(+)</text>
        <dbReference type="Rhea" id="RHEA:23704"/>
        <dbReference type="ChEBI" id="CHEBI:15377"/>
        <dbReference type="ChEBI" id="CHEBI:15378"/>
        <dbReference type="ChEBI" id="CHEBI:15740"/>
        <dbReference type="ChEBI" id="CHEBI:37565"/>
        <dbReference type="ChEBI" id="CHEBI:43474"/>
        <dbReference type="ChEBI" id="CHEBI:58614"/>
        <dbReference type="EC" id="3.5.4.25"/>
    </reaction>
</comment>
<evidence type="ECO:0000256" key="3">
    <source>
        <dbReference type="ARBA" id="ARBA00001947"/>
    </source>
</evidence>
<dbReference type="HAMAP" id="MF_01283">
    <property type="entry name" value="RibBA"/>
    <property type="match status" value="1"/>
</dbReference>
<dbReference type="InterPro" id="IPR036144">
    <property type="entry name" value="RibA-like_sf"/>
</dbReference>
<keyword evidence="7" id="KW-0686">Riboflavin biosynthesis</keyword>
<dbReference type="GO" id="GO:0009231">
    <property type="term" value="P:riboflavin biosynthetic process"/>
    <property type="evidence" value="ECO:0007669"/>
    <property type="project" value="UniProtKB-UniPathway"/>
</dbReference>
<dbReference type="UniPathway" id="UPA00275">
    <property type="reaction ID" value="UER00400"/>
</dbReference>
<evidence type="ECO:0000256" key="12">
    <source>
        <dbReference type="ARBA" id="ARBA00022842"/>
    </source>
</evidence>
<dbReference type="InterPro" id="IPR016299">
    <property type="entry name" value="Riboflavin_synth_RibBA"/>
</dbReference>
<dbReference type="InterPro" id="IPR000422">
    <property type="entry name" value="DHBP_synthase_RibB"/>
</dbReference>
<dbReference type="FunFam" id="3.90.870.10:FF:000001">
    <property type="entry name" value="Riboflavin biosynthesis protein RibBA"/>
    <property type="match status" value="1"/>
</dbReference>
<dbReference type="CDD" id="cd00641">
    <property type="entry name" value="GTP_cyclohydro2"/>
    <property type="match status" value="1"/>
</dbReference>
<dbReference type="Gene3D" id="3.90.870.10">
    <property type="entry name" value="DHBP synthase"/>
    <property type="match status" value="1"/>
</dbReference>
<dbReference type="GO" id="GO:0046872">
    <property type="term" value="F:metal ion binding"/>
    <property type="evidence" value="ECO:0007669"/>
    <property type="project" value="UniProtKB-KW"/>
</dbReference>
<evidence type="ECO:0000256" key="14">
    <source>
        <dbReference type="ARBA" id="ARBA00023211"/>
    </source>
</evidence>
<name>A0A644V4L2_9ZZZZ</name>
<dbReference type="GO" id="GO:0005525">
    <property type="term" value="F:GTP binding"/>
    <property type="evidence" value="ECO:0007669"/>
    <property type="project" value="UniProtKB-KW"/>
</dbReference>
<evidence type="ECO:0000256" key="10">
    <source>
        <dbReference type="ARBA" id="ARBA00022801"/>
    </source>
</evidence>
<dbReference type="Pfam" id="PF00926">
    <property type="entry name" value="DHBP_synthase"/>
    <property type="match status" value="1"/>
</dbReference>
<comment type="similarity">
    <text evidence="5">In the N-terminal section; belongs to the DHBP synthase family.</text>
</comment>
<dbReference type="Pfam" id="PF00925">
    <property type="entry name" value="GTP_cyclohydro2"/>
    <property type="match status" value="1"/>
</dbReference>
<evidence type="ECO:0000256" key="1">
    <source>
        <dbReference type="ARBA" id="ARBA00001936"/>
    </source>
</evidence>
<keyword evidence="9" id="KW-0547">Nucleotide-binding</keyword>
<dbReference type="NCBIfam" id="TIGR00505">
    <property type="entry name" value="ribA"/>
    <property type="match status" value="1"/>
</dbReference>
<dbReference type="EMBL" id="VSSQ01000218">
    <property type="protein sequence ID" value="MPL86224.1"/>
    <property type="molecule type" value="Genomic_DNA"/>
</dbReference>
<keyword evidence="8" id="KW-0479">Metal-binding</keyword>
<dbReference type="InterPro" id="IPR032677">
    <property type="entry name" value="GTP_cyclohydro_II"/>
</dbReference>
<reference evidence="19" key="1">
    <citation type="submission" date="2019-08" db="EMBL/GenBank/DDBJ databases">
        <authorList>
            <person name="Kucharzyk K."/>
            <person name="Murdoch R.W."/>
            <person name="Higgins S."/>
            <person name="Loffler F."/>
        </authorList>
    </citation>
    <scope>NUCLEOTIDE SEQUENCE</scope>
</reference>
<keyword evidence="16" id="KW-0511">Multifunctional enzyme</keyword>
<evidence type="ECO:0000256" key="5">
    <source>
        <dbReference type="ARBA" id="ARBA00005520"/>
    </source>
</evidence>
<evidence type="ECO:0000256" key="16">
    <source>
        <dbReference type="ARBA" id="ARBA00023268"/>
    </source>
</evidence>
<evidence type="ECO:0000256" key="17">
    <source>
        <dbReference type="ARBA" id="ARBA00049295"/>
    </source>
</evidence>
<evidence type="ECO:0000256" key="2">
    <source>
        <dbReference type="ARBA" id="ARBA00001946"/>
    </source>
</evidence>